<protein>
    <recommendedName>
        <fullName evidence="5">Tyrosine-protein phosphatase domain-containing protein</fullName>
    </recommendedName>
</protein>
<dbReference type="Proteomes" id="UP000014760">
    <property type="component" value="Unassembled WGS sequence"/>
</dbReference>
<accession>R7U4A8</accession>
<dbReference type="HOGENOM" id="CLU_1031525_0_0_1"/>
<evidence type="ECO:0000313" key="2">
    <source>
        <dbReference type="EMBL" id="ELU00804.1"/>
    </source>
</evidence>
<keyword evidence="1" id="KW-1133">Transmembrane helix</keyword>
<evidence type="ECO:0000313" key="3">
    <source>
        <dbReference type="EnsemblMetazoa" id="CapteP203076"/>
    </source>
</evidence>
<dbReference type="AlphaFoldDB" id="R7U4A8"/>
<name>R7U4A8_CAPTE</name>
<feature type="transmembrane region" description="Helical" evidence="1">
    <location>
        <begin position="37"/>
        <end position="57"/>
    </location>
</feature>
<dbReference type="OrthoDB" id="4062651at2759"/>
<keyword evidence="1" id="KW-0472">Membrane</keyword>
<dbReference type="EMBL" id="KB305710">
    <property type="protein sequence ID" value="ELU00804.1"/>
    <property type="molecule type" value="Genomic_DNA"/>
</dbReference>
<evidence type="ECO:0000256" key="1">
    <source>
        <dbReference type="SAM" id="Phobius"/>
    </source>
</evidence>
<proteinExistence type="predicted"/>
<keyword evidence="1" id="KW-0812">Transmembrane</keyword>
<organism evidence="2">
    <name type="scientific">Capitella teleta</name>
    <name type="common">Polychaete worm</name>
    <dbReference type="NCBI Taxonomy" id="283909"/>
    <lineage>
        <taxon>Eukaryota</taxon>
        <taxon>Metazoa</taxon>
        <taxon>Spiralia</taxon>
        <taxon>Lophotrochozoa</taxon>
        <taxon>Annelida</taxon>
        <taxon>Polychaeta</taxon>
        <taxon>Sedentaria</taxon>
        <taxon>Scolecida</taxon>
        <taxon>Capitellidae</taxon>
        <taxon>Capitella</taxon>
    </lineage>
</organism>
<dbReference type="EnsemblMetazoa" id="CapteT203076">
    <property type="protein sequence ID" value="CapteP203076"/>
    <property type="gene ID" value="CapteG203076"/>
</dbReference>
<gene>
    <name evidence="2" type="ORF">CAPTEDRAFT_203076</name>
</gene>
<reference evidence="3" key="3">
    <citation type="submission" date="2015-06" db="UniProtKB">
        <authorList>
            <consortium name="EnsemblMetazoa"/>
        </authorList>
    </citation>
    <scope>IDENTIFICATION</scope>
</reference>
<keyword evidence="4" id="KW-1185">Reference proteome</keyword>
<sequence length="270" mass="30378">MYDIDRCHTCVNLIGGHTCLCNETFVLDKSSNNETCIGIAVAVLLLLAAAFAVVCFVKRRRKQEKNLKQSEVPTNTSCKSSDVNVPDVEIFEENEYEEIRDRSIESLPSAAATKQNPDVTYYNTSEKHPTTLDNSASDGNPAISQFGGTRLRIDLSKTAKPMPKKPDEKLDFVQVDVWQTCVSVTQITQGNAAVGRFWRLLVDRQIKNVVLLDDASIKVLPAVGRSMVDSIMMFCKKEWQNKGIKKFTVTFSNEQHSERAEYANQVCMWR</sequence>
<reference evidence="2 4" key="2">
    <citation type="journal article" date="2013" name="Nature">
        <title>Insights into bilaterian evolution from three spiralian genomes.</title>
        <authorList>
            <person name="Simakov O."/>
            <person name="Marletaz F."/>
            <person name="Cho S.J."/>
            <person name="Edsinger-Gonzales E."/>
            <person name="Havlak P."/>
            <person name="Hellsten U."/>
            <person name="Kuo D.H."/>
            <person name="Larsson T."/>
            <person name="Lv J."/>
            <person name="Arendt D."/>
            <person name="Savage R."/>
            <person name="Osoegawa K."/>
            <person name="de Jong P."/>
            <person name="Grimwood J."/>
            <person name="Chapman J.A."/>
            <person name="Shapiro H."/>
            <person name="Aerts A."/>
            <person name="Otillar R.P."/>
            <person name="Terry A.Y."/>
            <person name="Boore J.L."/>
            <person name="Grigoriev I.V."/>
            <person name="Lindberg D.R."/>
            <person name="Seaver E.C."/>
            <person name="Weisblat D.A."/>
            <person name="Putnam N.H."/>
            <person name="Rokhsar D.S."/>
        </authorList>
    </citation>
    <scope>NUCLEOTIDE SEQUENCE</scope>
    <source>
        <strain evidence="2 4">I ESC-2004</strain>
    </source>
</reference>
<evidence type="ECO:0000313" key="4">
    <source>
        <dbReference type="Proteomes" id="UP000014760"/>
    </source>
</evidence>
<reference evidence="4" key="1">
    <citation type="submission" date="2012-12" db="EMBL/GenBank/DDBJ databases">
        <authorList>
            <person name="Hellsten U."/>
            <person name="Grimwood J."/>
            <person name="Chapman J.A."/>
            <person name="Shapiro H."/>
            <person name="Aerts A."/>
            <person name="Otillar R.P."/>
            <person name="Terry A.Y."/>
            <person name="Boore J.L."/>
            <person name="Simakov O."/>
            <person name="Marletaz F."/>
            <person name="Cho S.-J."/>
            <person name="Edsinger-Gonzales E."/>
            <person name="Havlak P."/>
            <person name="Kuo D.-H."/>
            <person name="Larsson T."/>
            <person name="Lv J."/>
            <person name="Arendt D."/>
            <person name="Savage R."/>
            <person name="Osoegawa K."/>
            <person name="de Jong P."/>
            <person name="Lindberg D.R."/>
            <person name="Seaver E.C."/>
            <person name="Weisblat D.A."/>
            <person name="Putnam N.H."/>
            <person name="Grigoriev I.V."/>
            <person name="Rokhsar D.S."/>
        </authorList>
    </citation>
    <scope>NUCLEOTIDE SEQUENCE</scope>
    <source>
        <strain evidence="4">I ESC-2004</strain>
    </source>
</reference>
<evidence type="ECO:0008006" key="5">
    <source>
        <dbReference type="Google" id="ProtNLM"/>
    </source>
</evidence>
<dbReference type="EMBL" id="AMQN01025946">
    <property type="status" value="NOT_ANNOTATED_CDS"/>
    <property type="molecule type" value="Genomic_DNA"/>
</dbReference>